<name>A0A7U2EV35_PHANO</name>
<evidence type="ECO:0000313" key="3">
    <source>
        <dbReference type="Proteomes" id="UP000663193"/>
    </source>
</evidence>
<dbReference type="PANTHER" id="PTHR10622">
    <property type="entry name" value="HET DOMAIN-CONTAINING PROTEIN"/>
    <property type="match status" value="1"/>
</dbReference>
<dbReference type="AlphaFoldDB" id="A0A7U2EV35"/>
<keyword evidence="3" id="KW-1185">Reference proteome</keyword>
<dbReference type="VEuPathDB" id="FungiDB:JI435_302660"/>
<dbReference type="Pfam" id="PF06985">
    <property type="entry name" value="HET"/>
    <property type="match status" value="1"/>
</dbReference>
<organism evidence="2 3">
    <name type="scientific">Phaeosphaeria nodorum (strain SN15 / ATCC MYA-4574 / FGSC 10173)</name>
    <name type="common">Glume blotch fungus</name>
    <name type="synonym">Parastagonospora nodorum</name>
    <dbReference type="NCBI Taxonomy" id="321614"/>
    <lineage>
        <taxon>Eukaryota</taxon>
        <taxon>Fungi</taxon>
        <taxon>Dikarya</taxon>
        <taxon>Ascomycota</taxon>
        <taxon>Pezizomycotina</taxon>
        <taxon>Dothideomycetes</taxon>
        <taxon>Pleosporomycetidae</taxon>
        <taxon>Pleosporales</taxon>
        <taxon>Pleosporineae</taxon>
        <taxon>Phaeosphaeriaceae</taxon>
        <taxon>Parastagonospora</taxon>
    </lineage>
</organism>
<dbReference type="Proteomes" id="UP000663193">
    <property type="component" value="Chromosome 3"/>
</dbReference>
<dbReference type="PANTHER" id="PTHR10622:SF10">
    <property type="entry name" value="HET DOMAIN-CONTAINING PROTEIN"/>
    <property type="match status" value="1"/>
</dbReference>
<protein>
    <recommendedName>
        <fullName evidence="1">Heterokaryon incompatibility domain-containing protein</fullName>
    </recommendedName>
</protein>
<proteinExistence type="predicted"/>
<gene>
    <name evidence="2" type="ORF">JI435_302660</name>
</gene>
<feature type="domain" description="Heterokaryon incompatibility" evidence="1">
    <location>
        <begin position="22"/>
        <end position="108"/>
    </location>
</feature>
<dbReference type="InterPro" id="IPR010730">
    <property type="entry name" value="HET"/>
</dbReference>
<evidence type="ECO:0000259" key="1">
    <source>
        <dbReference type="Pfam" id="PF06985"/>
    </source>
</evidence>
<evidence type="ECO:0000313" key="2">
    <source>
        <dbReference type="EMBL" id="QRC93262.1"/>
    </source>
</evidence>
<dbReference type="OrthoDB" id="20872at2759"/>
<reference evidence="3" key="1">
    <citation type="journal article" date="2021" name="BMC Genomics">
        <title>Chromosome-level genome assembly and manually-curated proteome of model necrotroph Parastagonospora nodorum Sn15 reveals a genome-wide trove of candidate effector homologs, and redundancy of virulence-related functions within an accessory chromosome.</title>
        <authorList>
            <person name="Bertazzoni S."/>
            <person name="Jones D.A.B."/>
            <person name="Phan H.T."/>
            <person name="Tan K.-C."/>
            <person name="Hane J.K."/>
        </authorList>
    </citation>
    <scope>NUCLEOTIDE SEQUENCE [LARGE SCALE GENOMIC DNA]</scope>
    <source>
        <strain evidence="3">SN15 / ATCC MYA-4574 / FGSC 10173)</strain>
    </source>
</reference>
<accession>A0A7U2EV35</accession>
<dbReference type="EMBL" id="CP069025">
    <property type="protein sequence ID" value="QRC93262.1"/>
    <property type="molecule type" value="Genomic_DNA"/>
</dbReference>
<sequence>MRLVDVHTFQLREFFEDDIPRYAILSHRWGHEEVSFDQLTTSLTGAKELAGFVKIRYCADQARSDGLDWCWVDTCCIDKRSSSELSEAINSMYRWYENSVKCYAYLQDIATSGPDTNILKSQWFTRGWTLQELIAPKDVTFYSVNWSNIGGKTQFASEISKHCGISKNVLGGGPLGDKSIAQRMRWAAGRKTSRVEDIAYSLLGIFDVNMPLLYGEGKKAFVRLQKEIIKTSFDHTIFCWQDQNASRNSFRSLLARSPAEFNTGRRIYFVPGQTGVPFLFTNRGLQISLPLQPVKDNPMEYLAFLHCYQGAHLNDPKRVGISVRLRRVGSDSNQFMRVDPDRLYKSEANQPLNRVYVPEKMPSYIRIGERAVIDLSFDTENCTAVCHAVWDDERVETGQNEAKQLRLKLGSSKKLVIRILLRSCKDPSRSMLHQLIYNFSHVTPLLMPPEVQECDPFGSTCPPRSFHRLVGLPTEWYDVKDTPTTDTVQWNTQYAQSSSCWISTWLGDDYFTHKESFGAPDFQRPAEHNGPIRLGGL</sequence>